<proteinExistence type="predicted"/>
<protein>
    <submittedName>
        <fullName evidence="2">Uncharacterized protein</fullName>
    </submittedName>
</protein>
<accession>A0AAD6X0H8</accession>
<evidence type="ECO:0000313" key="2">
    <source>
        <dbReference type="EMBL" id="KAJ7032077.1"/>
    </source>
</evidence>
<feature type="compositionally biased region" description="Low complexity" evidence="1">
    <location>
        <begin position="180"/>
        <end position="194"/>
    </location>
</feature>
<evidence type="ECO:0000256" key="1">
    <source>
        <dbReference type="SAM" id="MobiDB-lite"/>
    </source>
</evidence>
<name>A0AAD6X0H8_9AGAR</name>
<reference evidence="2" key="1">
    <citation type="submission" date="2023-03" db="EMBL/GenBank/DDBJ databases">
        <title>Massive genome expansion in bonnet fungi (Mycena s.s.) driven by repeated elements and novel gene families across ecological guilds.</title>
        <authorList>
            <consortium name="Lawrence Berkeley National Laboratory"/>
            <person name="Harder C.B."/>
            <person name="Miyauchi S."/>
            <person name="Viragh M."/>
            <person name="Kuo A."/>
            <person name="Thoen E."/>
            <person name="Andreopoulos B."/>
            <person name="Lu D."/>
            <person name="Skrede I."/>
            <person name="Drula E."/>
            <person name="Henrissat B."/>
            <person name="Morin E."/>
            <person name="Kohler A."/>
            <person name="Barry K."/>
            <person name="LaButti K."/>
            <person name="Morin E."/>
            <person name="Salamov A."/>
            <person name="Lipzen A."/>
            <person name="Mereny Z."/>
            <person name="Hegedus B."/>
            <person name="Baldrian P."/>
            <person name="Stursova M."/>
            <person name="Weitz H."/>
            <person name="Taylor A."/>
            <person name="Grigoriev I.V."/>
            <person name="Nagy L.G."/>
            <person name="Martin F."/>
            <person name="Kauserud H."/>
        </authorList>
    </citation>
    <scope>NUCLEOTIDE SEQUENCE</scope>
    <source>
        <strain evidence="2">CBHHK200</strain>
    </source>
</reference>
<dbReference type="Proteomes" id="UP001218188">
    <property type="component" value="Unassembled WGS sequence"/>
</dbReference>
<sequence length="251" mass="27824">MAHWYLQALNHFVELAFLHTPEQTCLEWVAARLVDKRDLIDGKFLFPPPSIRLHDEDWSDPRAWSQAATEGLLLHQSKDAADFRFEGLQELFFLLAAVAETGTFHPFNPDTFDQAIEAFPFEPAAFIAEGITLSVFLQELANELPQGSYSPEDRFLFHRVDPPPVCSSPVLLTPDIDPTSSQSESGSDFSSSGSLPPKRLRVSNPTGTARPLPDHELSVPPTCPRADHVPPSGPRTEQESSGKPPPSSMLW</sequence>
<gene>
    <name evidence="2" type="ORF">C8F04DRAFT_1262237</name>
</gene>
<dbReference type="AlphaFoldDB" id="A0AAD6X0H8"/>
<evidence type="ECO:0000313" key="3">
    <source>
        <dbReference type="Proteomes" id="UP001218188"/>
    </source>
</evidence>
<keyword evidence="3" id="KW-1185">Reference proteome</keyword>
<dbReference type="EMBL" id="JARJCM010000076">
    <property type="protein sequence ID" value="KAJ7032077.1"/>
    <property type="molecule type" value="Genomic_DNA"/>
</dbReference>
<feature type="region of interest" description="Disordered" evidence="1">
    <location>
        <begin position="168"/>
        <end position="251"/>
    </location>
</feature>
<comment type="caution">
    <text evidence="2">The sequence shown here is derived from an EMBL/GenBank/DDBJ whole genome shotgun (WGS) entry which is preliminary data.</text>
</comment>
<organism evidence="2 3">
    <name type="scientific">Mycena alexandri</name>
    <dbReference type="NCBI Taxonomy" id="1745969"/>
    <lineage>
        <taxon>Eukaryota</taxon>
        <taxon>Fungi</taxon>
        <taxon>Dikarya</taxon>
        <taxon>Basidiomycota</taxon>
        <taxon>Agaricomycotina</taxon>
        <taxon>Agaricomycetes</taxon>
        <taxon>Agaricomycetidae</taxon>
        <taxon>Agaricales</taxon>
        <taxon>Marasmiineae</taxon>
        <taxon>Mycenaceae</taxon>
        <taxon>Mycena</taxon>
    </lineage>
</organism>